<dbReference type="EMBL" id="MU854325">
    <property type="protein sequence ID" value="KAK4043628.1"/>
    <property type="molecule type" value="Genomic_DNA"/>
</dbReference>
<evidence type="ECO:0000256" key="1">
    <source>
        <dbReference type="SAM" id="MobiDB-lite"/>
    </source>
</evidence>
<evidence type="ECO:0000313" key="3">
    <source>
        <dbReference type="Proteomes" id="UP001303115"/>
    </source>
</evidence>
<feature type="compositionally biased region" description="Low complexity" evidence="1">
    <location>
        <begin position="38"/>
        <end position="53"/>
    </location>
</feature>
<comment type="caution">
    <text evidence="2">The sequence shown here is derived from an EMBL/GenBank/DDBJ whole genome shotgun (WGS) entry which is preliminary data.</text>
</comment>
<dbReference type="Proteomes" id="UP001303115">
    <property type="component" value="Unassembled WGS sequence"/>
</dbReference>
<accession>A0AAN6SVI9</accession>
<feature type="region of interest" description="Disordered" evidence="1">
    <location>
        <begin position="1"/>
        <end position="71"/>
    </location>
</feature>
<gene>
    <name evidence="2" type="ORF">C8A01DRAFT_43386</name>
</gene>
<feature type="compositionally biased region" description="Polar residues" evidence="1">
    <location>
        <begin position="60"/>
        <end position="71"/>
    </location>
</feature>
<proteinExistence type="predicted"/>
<feature type="compositionally biased region" description="Acidic residues" evidence="1">
    <location>
        <begin position="276"/>
        <end position="315"/>
    </location>
</feature>
<keyword evidence="3" id="KW-1185">Reference proteome</keyword>
<sequence length="365" mass="39861">MATPIPLPSKVEAPVTPPPEFMFMKGRPQIPGPFSQGLHHQTTPPTSTSTLPQETPPQIQPNQTSILSNTTDPTLPQPPLHNIINSTNNNPQTTPTPVLAPAAEPPFGPQHLAIASRIASYYQQRSQALATLQQQRCQAWAARQRQQCQAVMQAATVVVAWYMRDRIVRRRRRKGRGFQRGLEARDRGLRSGGRVAKGEAVRRWVLGVPSARECGMGGGGDSGRELPRDREEVEFDVDRELAAKDGDARLFEVADNIIKSHLARADVPLLGALSFEESESGSESDEEGGEELMDYEDGEGEEYEEEYEEEGDGGEMDEKERVDDGEARGHGSGDVGKGELASGSKDAQLGTTIMGSRKRSQSPIS</sequence>
<feature type="compositionally biased region" description="Basic residues" evidence="1">
    <location>
        <begin position="356"/>
        <end position="365"/>
    </location>
</feature>
<reference evidence="3" key="1">
    <citation type="journal article" date="2023" name="Mol. Phylogenet. Evol.">
        <title>Genome-scale phylogeny and comparative genomics of the fungal order Sordariales.</title>
        <authorList>
            <person name="Hensen N."/>
            <person name="Bonometti L."/>
            <person name="Westerberg I."/>
            <person name="Brannstrom I.O."/>
            <person name="Guillou S."/>
            <person name="Cros-Aarteil S."/>
            <person name="Calhoun S."/>
            <person name="Haridas S."/>
            <person name="Kuo A."/>
            <person name="Mondo S."/>
            <person name="Pangilinan J."/>
            <person name="Riley R."/>
            <person name="LaButti K."/>
            <person name="Andreopoulos B."/>
            <person name="Lipzen A."/>
            <person name="Chen C."/>
            <person name="Yan M."/>
            <person name="Daum C."/>
            <person name="Ng V."/>
            <person name="Clum A."/>
            <person name="Steindorff A."/>
            <person name="Ohm R.A."/>
            <person name="Martin F."/>
            <person name="Silar P."/>
            <person name="Natvig D.O."/>
            <person name="Lalanne C."/>
            <person name="Gautier V."/>
            <person name="Ament-Velasquez S.L."/>
            <person name="Kruys A."/>
            <person name="Hutchinson M.I."/>
            <person name="Powell A.J."/>
            <person name="Barry K."/>
            <person name="Miller A.N."/>
            <person name="Grigoriev I.V."/>
            <person name="Debuchy R."/>
            <person name="Gladieux P."/>
            <person name="Hiltunen Thoren M."/>
            <person name="Johannesson H."/>
        </authorList>
    </citation>
    <scope>NUCLEOTIDE SEQUENCE [LARGE SCALE GENOMIC DNA]</scope>
    <source>
        <strain evidence="3">CBS 284.82</strain>
    </source>
</reference>
<dbReference type="AlphaFoldDB" id="A0AAN6SVI9"/>
<feature type="region of interest" description="Disordered" evidence="1">
    <location>
        <begin position="275"/>
        <end position="365"/>
    </location>
</feature>
<evidence type="ECO:0000313" key="2">
    <source>
        <dbReference type="EMBL" id="KAK4043628.1"/>
    </source>
</evidence>
<protein>
    <submittedName>
        <fullName evidence="2">Uncharacterized protein</fullName>
    </submittedName>
</protein>
<name>A0AAN6SVI9_9PEZI</name>
<feature type="compositionally biased region" description="Basic and acidic residues" evidence="1">
    <location>
        <begin position="316"/>
        <end position="331"/>
    </location>
</feature>
<organism evidence="2 3">
    <name type="scientific">Parachaetomium inaequale</name>
    <dbReference type="NCBI Taxonomy" id="2588326"/>
    <lineage>
        <taxon>Eukaryota</taxon>
        <taxon>Fungi</taxon>
        <taxon>Dikarya</taxon>
        <taxon>Ascomycota</taxon>
        <taxon>Pezizomycotina</taxon>
        <taxon>Sordariomycetes</taxon>
        <taxon>Sordariomycetidae</taxon>
        <taxon>Sordariales</taxon>
        <taxon>Chaetomiaceae</taxon>
        <taxon>Parachaetomium</taxon>
    </lineage>
</organism>